<comment type="caution">
    <text evidence="2">The sequence shown here is derived from an EMBL/GenBank/DDBJ whole genome shotgun (WGS) entry which is preliminary data.</text>
</comment>
<dbReference type="Pfam" id="PF12840">
    <property type="entry name" value="HTH_20"/>
    <property type="match status" value="1"/>
</dbReference>
<dbReference type="GO" id="GO:0003700">
    <property type="term" value="F:DNA-binding transcription factor activity"/>
    <property type="evidence" value="ECO:0007669"/>
    <property type="project" value="InterPro"/>
</dbReference>
<dbReference type="Gene3D" id="1.10.10.10">
    <property type="entry name" value="Winged helix-like DNA-binding domain superfamily/Winged helix DNA-binding domain"/>
    <property type="match status" value="1"/>
</dbReference>
<evidence type="ECO:0000313" key="2">
    <source>
        <dbReference type="EMBL" id="REF94621.1"/>
    </source>
</evidence>
<protein>
    <submittedName>
        <fullName evidence="2">DNA-binding transcriptional ArsR family regulator</fullName>
    </submittedName>
</protein>
<dbReference type="InterPro" id="IPR001845">
    <property type="entry name" value="HTH_ArsR_DNA-bd_dom"/>
</dbReference>
<accession>A0A3D9ZBC9</accession>
<dbReference type="Proteomes" id="UP000256913">
    <property type="component" value="Unassembled WGS sequence"/>
</dbReference>
<feature type="domain" description="HTH arsR-type" evidence="1">
    <location>
        <begin position="7"/>
        <end position="93"/>
    </location>
</feature>
<reference evidence="2 3" key="1">
    <citation type="submission" date="2018-08" db="EMBL/GenBank/DDBJ databases">
        <title>Sequencing the genomes of 1000 actinobacteria strains.</title>
        <authorList>
            <person name="Klenk H.-P."/>
        </authorList>
    </citation>
    <scope>NUCLEOTIDE SEQUENCE [LARGE SCALE GENOMIC DNA]</scope>
    <source>
        <strain evidence="2 3">DSM 44099</strain>
    </source>
</reference>
<sequence>MELSDPKAIRALAHPLRLDLLDLLVTISPATAAQCGRILGVSQANCSFHLRQLAKYGFVEDAGPGRDRRERQWRVPDPRPTVRITEGSDAVLRHQLERVVVERETAAILDYLERKDDESPALPKAGIMTALAVVSADDVAEIREKWKALLEPYLARTEASSHLRPGQRHVRYFLAATPLPDLGPGDGENESDN</sequence>
<keyword evidence="2" id="KW-0238">DNA-binding</keyword>
<dbReference type="InterPro" id="IPR036388">
    <property type="entry name" value="WH-like_DNA-bd_sf"/>
</dbReference>
<dbReference type="SMART" id="SM00418">
    <property type="entry name" value="HTH_ARSR"/>
    <property type="match status" value="1"/>
</dbReference>
<dbReference type="CDD" id="cd00090">
    <property type="entry name" value="HTH_ARSR"/>
    <property type="match status" value="1"/>
</dbReference>
<dbReference type="OrthoDB" id="7945987at2"/>
<gene>
    <name evidence="2" type="ORF">DFJ67_0561</name>
</gene>
<dbReference type="GO" id="GO:0003677">
    <property type="term" value="F:DNA binding"/>
    <property type="evidence" value="ECO:0007669"/>
    <property type="project" value="UniProtKB-KW"/>
</dbReference>
<name>A0A3D9ZBC9_9ACTN</name>
<dbReference type="RefSeq" id="WP_116066405.1">
    <property type="nucleotide sequence ID" value="NZ_BONB01000039.1"/>
</dbReference>
<keyword evidence="3" id="KW-1185">Reference proteome</keyword>
<organism evidence="2 3">
    <name type="scientific">Asanoa ferruginea</name>
    <dbReference type="NCBI Taxonomy" id="53367"/>
    <lineage>
        <taxon>Bacteria</taxon>
        <taxon>Bacillati</taxon>
        <taxon>Actinomycetota</taxon>
        <taxon>Actinomycetes</taxon>
        <taxon>Micromonosporales</taxon>
        <taxon>Micromonosporaceae</taxon>
        <taxon>Asanoa</taxon>
    </lineage>
</organism>
<evidence type="ECO:0000259" key="1">
    <source>
        <dbReference type="SMART" id="SM00418"/>
    </source>
</evidence>
<dbReference type="InterPro" id="IPR011991">
    <property type="entry name" value="ArsR-like_HTH"/>
</dbReference>
<dbReference type="EMBL" id="QUMQ01000001">
    <property type="protein sequence ID" value="REF94621.1"/>
    <property type="molecule type" value="Genomic_DNA"/>
</dbReference>
<evidence type="ECO:0000313" key="3">
    <source>
        <dbReference type="Proteomes" id="UP000256913"/>
    </source>
</evidence>
<proteinExistence type="predicted"/>
<dbReference type="InterPro" id="IPR036390">
    <property type="entry name" value="WH_DNA-bd_sf"/>
</dbReference>
<dbReference type="SUPFAM" id="SSF46785">
    <property type="entry name" value="Winged helix' DNA-binding domain"/>
    <property type="match status" value="1"/>
</dbReference>
<dbReference type="AlphaFoldDB" id="A0A3D9ZBC9"/>